<gene>
    <name evidence="1" type="ORF">HUE87_04020</name>
</gene>
<dbReference type="AlphaFoldDB" id="A0A7S7M1I7"/>
<evidence type="ECO:0000313" key="2">
    <source>
        <dbReference type="Proteomes" id="UP000593836"/>
    </source>
</evidence>
<proteinExistence type="predicted"/>
<name>A0A7S7M1I7_9BACT</name>
<dbReference type="RefSeq" id="WP_194367452.1">
    <property type="nucleotide sequence ID" value="NZ_CP054493.1"/>
</dbReference>
<accession>A0A7S7M1I7</accession>
<dbReference type="EMBL" id="CP054493">
    <property type="protein sequence ID" value="QOY55412.1"/>
    <property type="molecule type" value="Genomic_DNA"/>
</dbReference>
<dbReference type="Proteomes" id="UP000593836">
    <property type="component" value="Chromosome"/>
</dbReference>
<protein>
    <submittedName>
        <fullName evidence="1">Uncharacterized protein</fullName>
    </submittedName>
</protein>
<organism evidence="1 2">
    <name type="scientific">Candidatus Sulfurimonas marisnigri</name>
    <dbReference type="NCBI Taxonomy" id="2740405"/>
    <lineage>
        <taxon>Bacteria</taxon>
        <taxon>Pseudomonadati</taxon>
        <taxon>Campylobacterota</taxon>
        <taxon>Epsilonproteobacteria</taxon>
        <taxon>Campylobacterales</taxon>
        <taxon>Sulfurimonadaceae</taxon>
        <taxon>Sulfurimonas</taxon>
    </lineage>
</organism>
<reference evidence="1 2" key="1">
    <citation type="submission" date="2020-05" db="EMBL/GenBank/DDBJ databases">
        <title>Sulfurimonas marisnigri, sp. nov., and Sulfurimonas baltica, sp. nov., manganese oxide reducing chemolithoautotrophs of the class Epsilonproteobacteria isolated from the pelagic redoxclines of the Black and Baltic Seas and emended description of the genus Sulfurimonas.</title>
        <authorList>
            <person name="Henkel J.V."/>
            <person name="Laudan C."/>
            <person name="Werner J."/>
            <person name="Neu T."/>
            <person name="Plewe S."/>
            <person name="Sproer C."/>
            <person name="Bunk B."/>
            <person name="Schulz-Vogt H.N."/>
        </authorList>
    </citation>
    <scope>NUCLEOTIDE SEQUENCE [LARGE SCALE GENOMIC DNA]</scope>
    <source>
        <strain evidence="1 2">SoZ1</strain>
    </source>
</reference>
<evidence type="ECO:0000313" key="1">
    <source>
        <dbReference type="EMBL" id="QOY55412.1"/>
    </source>
</evidence>
<keyword evidence="2" id="KW-1185">Reference proteome</keyword>
<sequence length="119" mass="13757">MSLFTSDNQPTTIKSRKGVKNKTTIIKEKYETFFNNDLTGIKPKEILKEVVLQLLVKESNTISEKELLVKIALKLLEYEMPVTKQEIIRKEVQQDNKMIIADTQEILAKFQTKGVQDDE</sequence>
<dbReference type="KEGG" id="smas:HUE87_04020"/>